<evidence type="ECO:0000256" key="5">
    <source>
        <dbReference type="RuleBase" id="RU004417"/>
    </source>
</evidence>
<evidence type="ECO:0000256" key="3">
    <source>
        <dbReference type="PIRNR" id="PIRNR000185"/>
    </source>
</evidence>
<dbReference type="GO" id="GO:0004352">
    <property type="term" value="F:glutamate dehydrogenase (NAD+) activity"/>
    <property type="evidence" value="ECO:0007669"/>
    <property type="project" value="TreeGrafter"/>
</dbReference>
<organism evidence="7 8">
    <name type="scientific">Streptosporangium carneum</name>
    <dbReference type="NCBI Taxonomy" id="47481"/>
    <lineage>
        <taxon>Bacteria</taxon>
        <taxon>Bacillati</taxon>
        <taxon>Actinomycetota</taxon>
        <taxon>Actinomycetes</taxon>
        <taxon>Streptosporangiales</taxon>
        <taxon>Streptosporangiaceae</taxon>
        <taxon>Streptosporangium</taxon>
    </lineage>
</organism>
<evidence type="ECO:0000256" key="4">
    <source>
        <dbReference type="PIRSR" id="PIRSR000185-3"/>
    </source>
</evidence>
<proteinExistence type="inferred from homology"/>
<protein>
    <recommendedName>
        <fullName evidence="3">Glutamate dehydrogenase</fullName>
    </recommendedName>
</protein>
<reference evidence="7" key="2">
    <citation type="submission" date="2023-01" db="EMBL/GenBank/DDBJ databases">
        <authorList>
            <person name="Sun Q."/>
            <person name="Evtushenko L."/>
        </authorList>
    </citation>
    <scope>NUCLEOTIDE SEQUENCE</scope>
    <source>
        <strain evidence="7">VKM Ac-2007</strain>
    </source>
</reference>
<gene>
    <name evidence="7" type="ORF">GCM10017600_30300</name>
</gene>
<dbReference type="InterPro" id="IPR036291">
    <property type="entry name" value="NAD(P)-bd_dom_sf"/>
</dbReference>
<dbReference type="InterPro" id="IPR006095">
    <property type="entry name" value="Glu/Leu/Phe/Val/Trp_DH"/>
</dbReference>
<dbReference type="Pfam" id="PF02812">
    <property type="entry name" value="ELFV_dehydrog_N"/>
    <property type="match status" value="1"/>
</dbReference>
<dbReference type="InterPro" id="IPR046346">
    <property type="entry name" value="Aminoacid_DH-like_N_sf"/>
</dbReference>
<dbReference type="EMBL" id="BSEV01000005">
    <property type="protein sequence ID" value="GLK09624.1"/>
    <property type="molecule type" value="Genomic_DNA"/>
</dbReference>
<keyword evidence="8" id="KW-1185">Reference proteome</keyword>
<dbReference type="RefSeq" id="WP_271218074.1">
    <property type="nucleotide sequence ID" value="NZ_BAAAVD010000045.1"/>
</dbReference>
<comment type="caution">
    <text evidence="7">The sequence shown here is derived from an EMBL/GenBank/DDBJ whole genome shotgun (WGS) entry which is preliminary data.</text>
</comment>
<dbReference type="PANTHER" id="PTHR11606:SF13">
    <property type="entry name" value="GLUTAMATE DEHYDROGENASE 1, MITOCHONDRIAL"/>
    <property type="match status" value="1"/>
</dbReference>
<sequence length="455" mass="47031">MTLTVPSKTPATALVVPGRQALDAALSQLDETAELLGLDDGLRTMLATPRRSLTVSVPVRRDGRTEIVQGFRVEHNTTLGPARGGIRFTPSADVHEVTALAMLTTWKCALAGLPYGGARGGVRVDPASLDARELERVTRRYVNEIMPIIGPERDVPSPDSGADERTTAWISAWIADSCSARAGYPPPGVASGGPAPSGDARNRASASSLGVCVTALRALGTLPGGSPEGRTVAVHGFGEVGSLAALYLAGEGCRVVAVSDATDAVLDRSGLDVADLRAWAAESGGVRGYRGADALSPEELLELDVDVLVPAAGMGAITAGNASRIRARLVVEAVDGPTTPEADLVLADAGTTVVPDVLAGLGDAVALSDDRWPAARPTAWSTPADRRSRPWVAHPRTSAPWAANEAVTGLRDLVEGCFDTVAAVSAERGITLRQAALAVGVGRVAESHRARGLRL</sequence>
<dbReference type="GO" id="GO:0006538">
    <property type="term" value="P:L-glutamate catabolic process"/>
    <property type="evidence" value="ECO:0007669"/>
    <property type="project" value="TreeGrafter"/>
</dbReference>
<dbReference type="PRINTS" id="PR00082">
    <property type="entry name" value="GLFDHDRGNASE"/>
</dbReference>
<evidence type="ECO:0000256" key="1">
    <source>
        <dbReference type="ARBA" id="ARBA00006382"/>
    </source>
</evidence>
<dbReference type="SUPFAM" id="SSF53223">
    <property type="entry name" value="Aminoacid dehydrogenase-like, N-terminal domain"/>
    <property type="match status" value="1"/>
</dbReference>
<keyword evidence="2 3" id="KW-0560">Oxidoreductase</keyword>
<dbReference type="Proteomes" id="UP001143474">
    <property type="component" value="Unassembled WGS sequence"/>
</dbReference>
<evidence type="ECO:0000256" key="2">
    <source>
        <dbReference type="ARBA" id="ARBA00023002"/>
    </source>
</evidence>
<dbReference type="PIRSF" id="PIRSF000185">
    <property type="entry name" value="Glu_DH"/>
    <property type="match status" value="1"/>
</dbReference>
<feature type="site" description="Important for catalysis" evidence="4">
    <location>
        <position position="159"/>
    </location>
</feature>
<reference evidence="7" key="1">
    <citation type="journal article" date="2014" name="Int. J. Syst. Evol. Microbiol.">
        <title>Complete genome sequence of Corynebacterium casei LMG S-19264T (=DSM 44701T), isolated from a smear-ripened cheese.</title>
        <authorList>
            <consortium name="US DOE Joint Genome Institute (JGI-PGF)"/>
            <person name="Walter F."/>
            <person name="Albersmeier A."/>
            <person name="Kalinowski J."/>
            <person name="Ruckert C."/>
        </authorList>
    </citation>
    <scope>NUCLEOTIDE SEQUENCE</scope>
    <source>
        <strain evidence="7">VKM Ac-2007</strain>
    </source>
</reference>
<dbReference type="Gene3D" id="3.40.50.10860">
    <property type="entry name" value="Leucine Dehydrogenase, chain A, domain 1"/>
    <property type="match status" value="1"/>
</dbReference>
<feature type="domain" description="Glutamate/phenylalanine/leucine/valine/L-tryptophan dehydrogenase C-terminal" evidence="6">
    <location>
        <begin position="198"/>
        <end position="452"/>
    </location>
</feature>
<evidence type="ECO:0000313" key="8">
    <source>
        <dbReference type="Proteomes" id="UP001143474"/>
    </source>
</evidence>
<evidence type="ECO:0000313" key="7">
    <source>
        <dbReference type="EMBL" id="GLK09624.1"/>
    </source>
</evidence>
<dbReference type="InterPro" id="IPR006096">
    <property type="entry name" value="Glu/Leu/Phe/Val/Trp_DH_C"/>
</dbReference>
<dbReference type="SUPFAM" id="SSF51735">
    <property type="entry name" value="NAD(P)-binding Rossmann-fold domains"/>
    <property type="match status" value="1"/>
</dbReference>
<dbReference type="Pfam" id="PF00208">
    <property type="entry name" value="ELFV_dehydrog"/>
    <property type="match status" value="1"/>
</dbReference>
<evidence type="ECO:0000259" key="6">
    <source>
        <dbReference type="SMART" id="SM00839"/>
    </source>
</evidence>
<dbReference type="PANTHER" id="PTHR11606">
    <property type="entry name" value="GLUTAMATE DEHYDROGENASE"/>
    <property type="match status" value="1"/>
</dbReference>
<dbReference type="AlphaFoldDB" id="A0A9W6MCN1"/>
<dbReference type="Gene3D" id="3.40.50.720">
    <property type="entry name" value="NAD(P)-binding Rossmann-like Domain"/>
    <property type="match status" value="1"/>
</dbReference>
<name>A0A9W6MCN1_9ACTN</name>
<dbReference type="SMART" id="SM00839">
    <property type="entry name" value="ELFV_dehydrog"/>
    <property type="match status" value="1"/>
</dbReference>
<accession>A0A9W6MCN1</accession>
<comment type="similarity">
    <text evidence="1 3 5">Belongs to the Glu/Leu/Phe/Val dehydrogenases family.</text>
</comment>
<dbReference type="InterPro" id="IPR014362">
    <property type="entry name" value="Glu_DH"/>
</dbReference>
<dbReference type="InterPro" id="IPR006097">
    <property type="entry name" value="Glu/Leu/Phe/Val/Trp_DH_dimer"/>
</dbReference>